<dbReference type="Pfam" id="PF23559">
    <property type="entry name" value="WHD_DRP"/>
    <property type="match status" value="1"/>
</dbReference>
<evidence type="ECO:0000256" key="8">
    <source>
        <dbReference type="ARBA" id="ARBA00022741"/>
    </source>
</evidence>
<dbReference type="GO" id="GO:0051607">
    <property type="term" value="P:defense response to virus"/>
    <property type="evidence" value="ECO:0007669"/>
    <property type="project" value="UniProtKB-ARBA"/>
</dbReference>
<dbReference type="InterPro" id="IPR027417">
    <property type="entry name" value="P-loop_NTPase"/>
</dbReference>
<dbReference type="InterPro" id="IPR042197">
    <property type="entry name" value="Apaf_helical"/>
</dbReference>
<dbReference type="Pfam" id="PF00931">
    <property type="entry name" value="NB-ARC"/>
    <property type="match status" value="1"/>
</dbReference>
<keyword evidence="4" id="KW-0963">Cytoplasm</keyword>
<dbReference type="GO" id="GO:0005524">
    <property type="term" value="F:ATP binding"/>
    <property type="evidence" value="ECO:0007669"/>
    <property type="project" value="UniProtKB-KW"/>
</dbReference>
<dbReference type="PRINTS" id="PR00364">
    <property type="entry name" value="DISEASERSIST"/>
</dbReference>
<dbReference type="Gene3D" id="3.40.50.300">
    <property type="entry name" value="P-loop containing nucleotide triphosphate hydrolases"/>
    <property type="match status" value="1"/>
</dbReference>
<reference evidence="15" key="1">
    <citation type="submission" date="2025-08" db="UniProtKB">
        <authorList>
            <consortium name="RefSeq"/>
        </authorList>
    </citation>
    <scope>IDENTIFICATION</scope>
</reference>
<proteinExistence type="inferred from homology"/>
<keyword evidence="14" id="KW-1185">Reference proteome</keyword>
<dbReference type="AlphaFoldDB" id="A0A8M8UVQ4"/>
<evidence type="ECO:0000256" key="10">
    <source>
        <dbReference type="ARBA" id="ARBA00022840"/>
    </source>
</evidence>
<evidence type="ECO:0000313" key="15">
    <source>
        <dbReference type="RefSeq" id="XP_020547936.1"/>
    </source>
</evidence>
<evidence type="ECO:0000256" key="3">
    <source>
        <dbReference type="ARBA" id="ARBA00008894"/>
    </source>
</evidence>
<evidence type="ECO:0000256" key="6">
    <source>
        <dbReference type="ARBA" id="ARBA00022667"/>
    </source>
</evidence>
<organism evidence="14 15">
    <name type="scientific">Sesamum indicum</name>
    <name type="common">Oriental sesame</name>
    <name type="synonym">Sesamum orientale</name>
    <dbReference type="NCBI Taxonomy" id="4182"/>
    <lineage>
        <taxon>Eukaryota</taxon>
        <taxon>Viridiplantae</taxon>
        <taxon>Streptophyta</taxon>
        <taxon>Embryophyta</taxon>
        <taxon>Tracheophyta</taxon>
        <taxon>Spermatophyta</taxon>
        <taxon>Magnoliopsida</taxon>
        <taxon>eudicotyledons</taxon>
        <taxon>Gunneridae</taxon>
        <taxon>Pentapetalae</taxon>
        <taxon>asterids</taxon>
        <taxon>lamiids</taxon>
        <taxon>Lamiales</taxon>
        <taxon>Pedaliaceae</taxon>
        <taxon>Sesamum</taxon>
    </lineage>
</organism>
<dbReference type="SUPFAM" id="SSF52540">
    <property type="entry name" value="P-loop containing nucleoside triphosphate hydrolases"/>
    <property type="match status" value="1"/>
</dbReference>
<evidence type="ECO:0000256" key="7">
    <source>
        <dbReference type="ARBA" id="ARBA00022737"/>
    </source>
</evidence>
<dbReference type="InterPro" id="IPR002182">
    <property type="entry name" value="NB-ARC"/>
</dbReference>
<evidence type="ECO:0000259" key="13">
    <source>
        <dbReference type="Pfam" id="PF23598"/>
    </source>
</evidence>
<dbReference type="Gene3D" id="1.10.10.10">
    <property type="entry name" value="Winged helix-like DNA-binding domain superfamily/Winged helix DNA-binding domain"/>
    <property type="match status" value="1"/>
</dbReference>
<dbReference type="InterPro" id="IPR058922">
    <property type="entry name" value="WHD_DRP"/>
</dbReference>
<feature type="domain" description="Disease resistance R13L4/SHOC-2-like LRR" evidence="13">
    <location>
        <begin position="543"/>
        <end position="822"/>
    </location>
</feature>
<dbReference type="Proteomes" id="UP000504604">
    <property type="component" value="Linkage group LG3"/>
</dbReference>
<comment type="subcellular location">
    <subcellularLocation>
        <location evidence="2">Cytoplasm</location>
    </subcellularLocation>
</comment>
<feature type="domain" description="Disease resistance protein winged helix" evidence="12">
    <location>
        <begin position="423"/>
        <end position="491"/>
    </location>
</feature>
<dbReference type="KEGG" id="sind:105157784"/>
<evidence type="ECO:0000259" key="12">
    <source>
        <dbReference type="Pfam" id="PF23559"/>
    </source>
</evidence>
<comment type="function">
    <text evidence="1">Confers resistance to late blight (Phytophthora infestans) races carrying the avirulence gene Avr1. Resistance proteins guard the plant against pathogens that contain an appropriate avirulence protein via an indirect interaction with this avirulence protein. That triggers a defense system including the hypersensitive response, which restricts the pathogen growth.</text>
</comment>
<gene>
    <name evidence="15" type="primary">LOC105157784</name>
</gene>
<dbReference type="GO" id="GO:0009626">
    <property type="term" value="P:plant-type hypersensitive response"/>
    <property type="evidence" value="ECO:0007669"/>
    <property type="project" value="UniProtKB-KW"/>
</dbReference>
<keyword evidence="7" id="KW-0677">Repeat</keyword>
<evidence type="ECO:0000256" key="1">
    <source>
        <dbReference type="ARBA" id="ARBA00002074"/>
    </source>
</evidence>
<keyword evidence="6" id="KW-0381">Hypersensitive response</keyword>
<evidence type="ECO:0000313" key="14">
    <source>
        <dbReference type="Proteomes" id="UP000504604"/>
    </source>
</evidence>
<dbReference type="SUPFAM" id="SSF52058">
    <property type="entry name" value="L domain-like"/>
    <property type="match status" value="1"/>
</dbReference>
<dbReference type="Gene3D" id="3.80.10.10">
    <property type="entry name" value="Ribonuclease Inhibitor"/>
    <property type="match status" value="1"/>
</dbReference>
<dbReference type="FunFam" id="3.40.50.300:FF:001091">
    <property type="entry name" value="Probable disease resistance protein At1g61300"/>
    <property type="match status" value="1"/>
</dbReference>
<dbReference type="InterPro" id="IPR044974">
    <property type="entry name" value="Disease_R_plants"/>
</dbReference>
<evidence type="ECO:0000256" key="5">
    <source>
        <dbReference type="ARBA" id="ARBA00022614"/>
    </source>
</evidence>
<name>A0A8M8UVQ4_SESIN</name>
<dbReference type="Gene3D" id="1.20.5.4130">
    <property type="match status" value="1"/>
</dbReference>
<evidence type="ECO:0000256" key="4">
    <source>
        <dbReference type="ARBA" id="ARBA00022490"/>
    </source>
</evidence>
<keyword evidence="10" id="KW-0067">ATP-binding</keyword>
<comment type="similarity">
    <text evidence="3">Belongs to the disease resistance NB-LRR family.</text>
</comment>
<dbReference type="InterPro" id="IPR036388">
    <property type="entry name" value="WH-like_DNA-bd_sf"/>
</dbReference>
<dbReference type="GeneID" id="105157784"/>
<dbReference type="RefSeq" id="XP_020547936.1">
    <property type="nucleotide sequence ID" value="XM_020692277.1"/>
</dbReference>
<dbReference type="FunFam" id="1.10.10.10:FF:000322">
    <property type="entry name" value="Probable disease resistance protein At1g63360"/>
    <property type="match status" value="1"/>
</dbReference>
<feature type="domain" description="NB-ARC" evidence="11">
    <location>
        <begin position="164"/>
        <end position="334"/>
    </location>
</feature>
<dbReference type="InterPro" id="IPR032675">
    <property type="entry name" value="LRR_dom_sf"/>
</dbReference>
<dbReference type="Gene3D" id="1.10.8.430">
    <property type="entry name" value="Helical domain of apoptotic protease-activating factors"/>
    <property type="match status" value="1"/>
</dbReference>
<dbReference type="GO" id="GO:0043531">
    <property type="term" value="F:ADP binding"/>
    <property type="evidence" value="ECO:0007669"/>
    <property type="project" value="InterPro"/>
</dbReference>
<accession>A0A8M8UVQ4</accession>
<dbReference type="PANTHER" id="PTHR23155:SF1152">
    <property type="entry name" value="AAA+ ATPASE DOMAIN-CONTAINING PROTEIN"/>
    <property type="match status" value="1"/>
</dbReference>
<dbReference type="GO" id="GO:0005737">
    <property type="term" value="C:cytoplasm"/>
    <property type="evidence" value="ECO:0007669"/>
    <property type="project" value="UniProtKB-SubCell"/>
</dbReference>
<dbReference type="PANTHER" id="PTHR23155">
    <property type="entry name" value="DISEASE RESISTANCE PROTEIN RP"/>
    <property type="match status" value="1"/>
</dbReference>
<evidence type="ECO:0000256" key="9">
    <source>
        <dbReference type="ARBA" id="ARBA00022821"/>
    </source>
</evidence>
<keyword evidence="5" id="KW-0433">Leucine-rich repeat</keyword>
<dbReference type="InterPro" id="IPR055414">
    <property type="entry name" value="LRR_R13L4/SHOC2-like"/>
</dbReference>
<evidence type="ECO:0000259" key="11">
    <source>
        <dbReference type="Pfam" id="PF00931"/>
    </source>
</evidence>
<dbReference type="OrthoDB" id="909160at2759"/>
<sequence>MATAYAALVSLMHIIEQIKHHPHPPVCLDKEQVQSLQENVAFLQDFLEYYHRLISQEYEDGLVIRIADAAHAAEDVIENHVVDRVLDDQSTTTSREDLSSIDHQFYQDLQKVIADMDLIKKQVIEIKVKIGIVQDPQLHRNSNPAGSLSSSILQGHKQAMVGRDDALNEIMDKLTRQQSDCLIIPIVGMGGIGKTTLARNVYENPLIVEYFDIRAWVTVSQEYNTREILLELVCPNNKERKEALREIPDEGLGEMLYKCLCGRRYLIVMDDIWSIEAWNNVKLFFPNNNSESRIMVTTRLANLAWQISGSRGLKVNFLDTSQSWDLFCKIVFGEEGNCPLELEEIGKTIAKNCQGLPLSVIVIGGILAKSKKTRDYWEYIAENLSSVVNLDDNERCLRILYMSYKELPVHLKPCFLYMGVLTKDNNTYASRLRKLWVAEGFVKSISGKSLEEAAEEYLKNLIDRNLIIGHMERSRVKIKSCSMHDLIWDLCLREAKNEKFLCSLESGQCITMQRRIVVHERSSEEKYDLHKVLHSAPLARSLTCNFQEDLQLASFRLLRVLKRTDSEEIVTVKRKDSYTIPMEAIFKLVNCRYLVFSVDINLNSRFLPSMHLLWNLQTLIIEDSDWRRIYAPPEIWKMHQLRHVHVFRLNLPDPLTGDDGFVLSNLQKMSFIENFRCSEAVVKRIPNIKKLRISYHDSSSWRYYLENLGHLQKLESLDLGFIKVRGIHLLESLSIMHSLRKLTLWGCLLQWEDITTSIGLLPHLQVLRLLRESVTGHEWETVEGHFCHLTSLIIDDIKDLEYWKSESSHFPCLNQLLLRHLRTLNEIPLSFGGIQTLELIALYDCSDSAVISAKEIAEQQEELGNEDLLVFVSLDPDSELRPELKSSASRRFRVILNRLAGPRQKAPAWSSCKRKTVECAFEVLESSSVCVYSCTCWCCFLMHNIIVSMVDDVM</sequence>
<keyword evidence="8" id="KW-0547">Nucleotide-binding</keyword>
<protein>
    <submittedName>
        <fullName evidence="15">Late blight resistance protein homolog R1A-10</fullName>
    </submittedName>
</protein>
<dbReference type="Pfam" id="PF23598">
    <property type="entry name" value="LRR_14"/>
    <property type="match status" value="1"/>
</dbReference>
<keyword evidence="9" id="KW-0611">Plant defense</keyword>
<evidence type="ECO:0000256" key="2">
    <source>
        <dbReference type="ARBA" id="ARBA00004496"/>
    </source>
</evidence>